<dbReference type="Gene3D" id="2.170.190.11">
    <property type="entry name" value="Molybdopterin biosynthesis moea protein, domain 3"/>
    <property type="match status" value="1"/>
</dbReference>
<dbReference type="SUPFAM" id="SSF63867">
    <property type="entry name" value="MoeA C-terminal domain-like"/>
    <property type="match status" value="1"/>
</dbReference>
<comment type="pathway">
    <text evidence="4">Cofactor biosynthesis; molybdopterin biosynthesis.</text>
</comment>
<dbReference type="SUPFAM" id="SSF53218">
    <property type="entry name" value="Molybdenum cofactor biosynthesis proteins"/>
    <property type="match status" value="1"/>
</dbReference>
<evidence type="ECO:0000313" key="7">
    <source>
        <dbReference type="Proteomes" id="UP000286095"/>
    </source>
</evidence>
<evidence type="ECO:0000313" key="6">
    <source>
        <dbReference type="EMBL" id="RQD87504.1"/>
    </source>
</evidence>
<comment type="caution">
    <text evidence="6">The sequence shown here is derived from an EMBL/GenBank/DDBJ whole genome shotgun (WGS) entry which is preliminary data.</text>
</comment>
<comment type="cofactor">
    <cofactor evidence="4">
        <name>Mg(2+)</name>
        <dbReference type="ChEBI" id="CHEBI:18420"/>
    </cofactor>
</comment>
<organism evidence="6 7">
    <name type="scientific">Campylobacter hepaticus</name>
    <dbReference type="NCBI Taxonomy" id="1813019"/>
    <lineage>
        <taxon>Bacteria</taxon>
        <taxon>Pseudomonadati</taxon>
        <taxon>Campylobacterota</taxon>
        <taxon>Epsilonproteobacteria</taxon>
        <taxon>Campylobacterales</taxon>
        <taxon>Campylobacteraceae</taxon>
        <taxon>Campylobacter</taxon>
    </lineage>
</organism>
<dbReference type="InterPro" id="IPR036688">
    <property type="entry name" value="MoeA_C_domain_IV_sf"/>
</dbReference>
<dbReference type="RefSeq" id="WP_124134459.1">
    <property type="nucleotide sequence ID" value="NZ_QURW01000009.1"/>
</dbReference>
<dbReference type="CDD" id="cd00887">
    <property type="entry name" value="MoeA"/>
    <property type="match status" value="1"/>
</dbReference>
<dbReference type="STRING" id="1813019.A2J15_05150"/>
<dbReference type="Gene3D" id="3.90.105.10">
    <property type="entry name" value="Molybdopterin biosynthesis moea protein, domain 2"/>
    <property type="match status" value="1"/>
</dbReference>
<keyword evidence="4" id="KW-0460">Magnesium</keyword>
<dbReference type="Pfam" id="PF00994">
    <property type="entry name" value="MoCF_biosynth"/>
    <property type="match status" value="1"/>
</dbReference>
<reference evidence="6 7" key="1">
    <citation type="submission" date="2018-08" db="EMBL/GenBank/DDBJ databases">
        <title>Survival mechanisms of Campylobacter hepaticus identified by genomic analysis and comparative transcriptomic analysis of in vivo and in vitro derived bacteria.</title>
        <authorList>
            <person name="Van T.T.H."/>
            <person name="Moore R.J."/>
        </authorList>
    </citation>
    <scope>NUCLEOTIDE SEQUENCE [LARGE SCALE GENOMIC DNA]</scope>
    <source>
        <strain evidence="6 7">54L</strain>
    </source>
</reference>
<dbReference type="GO" id="GO:0046872">
    <property type="term" value="F:metal ion binding"/>
    <property type="evidence" value="ECO:0007669"/>
    <property type="project" value="UniProtKB-UniRule"/>
</dbReference>
<dbReference type="UniPathway" id="UPA00344"/>
<dbReference type="PANTHER" id="PTHR10192:SF5">
    <property type="entry name" value="GEPHYRIN"/>
    <property type="match status" value="1"/>
</dbReference>
<dbReference type="EMBL" id="QURW01000009">
    <property type="protein sequence ID" value="RQD87504.1"/>
    <property type="molecule type" value="Genomic_DNA"/>
</dbReference>
<evidence type="ECO:0000256" key="2">
    <source>
        <dbReference type="ARBA" id="ARBA00010763"/>
    </source>
</evidence>
<dbReference type="InterPro" id="IPR001453">
    <property type="entry name" value="MoaB/Mog_dom"/>
</dbReference>
<protein>
    <recommendedName>
        <fullName evidence="4">Molybdopterin molybdenumtransferase</fullName>
        <ecNumber evidence="4">2.10.1.1</ecNumber>
    </recommendedName>
</protein>
<dbReference type="AlphaFoldDB" id="A0A424Z0H7"/>
<dbReference type="Gene3D" id="3.40.980.10">
    <property type="entry name" value="MoaB/Mog-like domain"/>
    <property type="match status" value="1"/>
</dbReference>
<evidence type="ECO:0000256" key="4">
    <source>
        <dbReference type="RuleBase" id="RU365090"/>
    </source>
</evidence>
<dbReference type="Pfam" id="PF03453">
    <property type="entry name" value="MoeA_N"/>
    <property type="match status" value="1"/>
</dbReference>
<dbReference type="EC" id="2.10.1.1" evidence="4"/>
<dbReference type="Proteomes" id="UP000286095">
    <property type="component" value="Unassembled WGS sequence"/>
</dbReference>
<dbReference type="GO" id="GO:0006777">
    <property type="term" value="P:Mo-molybdopterin cofactor biosynthetic process"/>
    <property type="evidence" value="ECO:0007669"/>
    <property type="project" value="UniProtKB-UniRule"/>
</dbReference>
<sequence>MLMSYEESLTILHSHIKNYKKIEKIALTECLGRILAHDIRAPKNQPEFPTSAMDGYAIKFEDQDKALKILGSTPAGTMPQFKVKNNTCVKTFTGSLMSEGSDTLIPVENVNVEKDMLFIEKKVSKGFAVRSVGENYKKDEILLKKGTKLNYSEIALLAELGLFHLSVFVKPIIGVLSSGSEIKDLGECLENPAQIRSSNHIAIANLAKNLACEARIFPLLKDDEKTTFYALKSALESCDILITTGGVSMGDFDFLKKAIKEYTLIIDKADIKPGRHIKIAKANEKFIIALPGFPYSAMVMFNLYAREILNTWLCQPKDYICKAFLQGHYKKKTSHLEFVACNIEFKNGRILANLEGKKEGSSAIINNLNHQAALMIVPKECEILENESLIDIIFMP</sequence>
<keyword evidence="4" id="KW-0501">Molybdenum cofactor biosynthesis</keyword>
<dbReference type="GO" id="GO:0005829">
    <property type="term" value="C:cytosol"/>
    <property type="evidence" value="ECO:0007669"/>
    <property type="project" value="TreeGrafter"/>
</dbReference>
<evidence type="ECO:0000256" key="1">
    <source>
        <dbReference type="ARBA" id="ARBA00002901"/>
    </source>
</evidence>
<evidence type="ECO:0000256" key="3">
    <source>
        <dbReference type="ARBA" id="ARBA00047317"/>
    </source>
</evidence>
<dbReference type="InterPro" id="IPR036135">
    <property type="entry name" value="MoeA_linker/N_sf"/>
</dbReference>
<accession>A0A424Z0H7</accession>
<dbReference type="Gene3D" id="2.40.340.10">
    <property type="entry name" value="MoeA, C-terminal, domain IV"/>
    <property type="match status" value="1"/>
</dbReference>
<dbReference type="InterPro" id="IPR005110">
    <property type="entry name" value="MoeA_linker/N"/>
</dbReference>
<keyword evidence="4" id="KW-0500">Molybdenum</keyword>
<dbReference type="PANTHER" id="PTHR10192">
    <property type="entry name" value="MOLYBDOPTERIN BIOSYNTHESIS PROTEIN"/>
    <property type="match status" value="1"/>
</dbReference>
<gene>
    <name evidence="6" type="ORF">DZD40_04440</name>
</gene>
<keyword evidence="4" id="KW-0479">Metal-binding</keyword>
<dbReference type="InterPro" id="IPR036425">
    <property type="entry name" value="MoaB/Mog-like_dom_sf"/>
</dbReference>
<comment type="catalytic activity">
    <reaction evidence="3">
        <text>adenylyl-molybdopterin + molybdate = Mo-molybdopterin + AMP + H(+)</text>
        <dbReference type="Rhea" id="RHEA:35047"/>
        <dbReference type="ChEBI" id="CHEBI:15378"/>
        <dbReference type="ChEBI" id="CHEBI:36264"/>
        <dbReference type="ChEBI" id="CHEBI:62727"/>
        <dbReference type="ChEBI" id="CHEBI:71302"/>
        <dbReference type="ChEBI" id="CHEBI:456215"/>
        <dbReference type="EC" id="2.10.1.1"/>
    </reaction>
</comment>
<comment type="function">
    <text evidence="1 4">Catalyzes the insertion of molybdate into adenylated molybdopterin with the concomitant release of AMP.</text>
</comment>
<feature type="domain" description="MoaB/Mog" evidence="5">
    <location>
        <begin position="174"/>
        <end position="311"/>
    </location>
</feature>
<comment type="similarity">
    <text evidence="2 4">Belongs to the MoeA family.</text>
</comment>
<proteinExistence type="inferred from homology"/>
<evidence type="ECO:0000259" key="5">
    <source>
        <dbReference type="SMART" id="SM00852"/>
    </source>
</evidence>
<name>A0A424Z0H7_9BACT</name>
<keyword evidence="4 6" id="KW-0808">Transferase</keyword>
<dbReference type="InterPro" id="IPR038987">
    <property type="entry name" value="MoeA-like"/>
</dbReference>
<dbReference type="SUPFAM" id="SSF63882">
    <property type="entry name" value="MoeA N-terminal region -like"/>
    <property type="match status" value="1"/>
</dbReference>
<dbReference type="SMART" id="SM00852">
    <property type="entry name" value="MoCF_biosynth"/>
    <property type="match status" value="1"/>
</dbReference>
<dbReference type="GO" id="GO:0061599">
    <property type="term" value="F:molybdopterin molybdotransferase activity"/>
    <property type="evidence" value="ECO:0007669"/>
    <property type="project" value="UniProtKB-UniRule"/>
</dbReference>